<keyword evidence="2" id="KW-1185">Reference proteome</keyword>
<dbReference type="EMBL" id="OZ037947">
    <property type="protein sequence ID" value="CAL1708076.1"/>
    <property type="molecule type" value="Genomic_DNA"/>
</dbReference>
<evidence type="ECO:0000313" key="2">
    <source>
        <dbReference type="Proteomes" id="UP001497453"/>
    </source>
</evidence>
<accession>A0ABP1DJR0</accession>
<dbReference type="Proteomes" id="UP001497453">
    <property type="component" value="Chromosome 4"/>
</dbReference>
<evidence type="ECO:0000313" key="1">
    <source>
        <dbReference type="EMBL" id="CAL1708076.1"/>
    </source>
</evidence>
<evidence type="ECO:0008006" key="3">
    <source>
        <dbReference type="Google" id="ProtNLM"/>
    </source>
</evidence>
<gene>
    <name evidence="1" type="ORF">GFSPODELE1_LOCUS6682</name>
</gene>
<proteinExistence type="predicted"/>
<reference evidence="2" key="1">
    <citation type="submission" date="2024-04" db="EMBL/GenBank/DDBJ databases">
        <authorList>
            <person name="Shaw F."/>
            <person name="Minotto A."/>
        </authorList>
    </citation>
    <scope>NUCLEOTIDE SEQUENCE [LARGE SCALE GENOMIC DNA]</scope>
</reference>
<sequence>MHMGCTHPSPDRAMDSALNIEVSCSRRIKYPPELVEELLDWLHGDRDTLLCCSFVSHLWYSMTRRRLFHTIKLRLDQDDERLTDFILFLGMHETIPTHIRTLHLDSSCSSTHRRIRPMISLDILARLLLHLPQLSELEMTRVMLQPSQSYDTLPVGAFQLDKLTLCLLNDIPAFSDHPDAIGWLQFLSLFSKIRRLNSYMNRLLPTMGDTHRKFLLQYDQRMDSFLHVQSLTIQGLVPAFVDRVISNALATDAGIRHLHVQTSCDFLSHLECIGPILSKCGQHIQSLRIDVRDSISPPKGELHMSAVMAQWDYLQLPKCIDLKILNIVLCISDGDCVTDMSLEACMHIITRTPPSLRRLRITLNALPVDPIYPQEKVCPIVLGSTRHPAFWGCMERIQATLPSLESVTFDMMRDSFRREALPEDARKSITDNLPSLHQRNILQT</sequence>
<organism evidence="1 2">
    <name type="scientific">Somion occarium</name>
    <dbReference type="NCBI Taxonomy" id="3059160"/>
    <lineage>
        <taxon>Eukaryota</taxon>
        <taxon>Fungi</taxon>
        <taxon>Dikarya</taxon>
        <taxon>Basidiomycota</taxon>
        <taxon>Agaricomycotina</taxon>
        <taxon>Agaricomycetes</taxon>
        <taxon>Polyporales</taxon>
        <taxon>Cerrenaceae</taxon>
        <taxon>Somion</taxon>
    </lineage>
</organism>
<name>A0ABP1DJR0_9APHY</name>
<protein>
    <recommendedName>
        <fullName evidence="3">F-box domain-containing protein</fullName>
    </recommendedName>
</protein>